<comment type="caution">
    <text evidence="1">The sequence shown here is derived from an EMBL/GenBank/DDBJ whole genome shotgun (WGS) entry which is preliminary data.</text>
</comment>
<gene>
    <name evidence="1" type="ORF">LCGC14_2638840</name>
</gene>
<dbReference type="EMBL" id="LAZR01045456">
    <property type="protein sequence ID" value="KKK98830.1"/>
    <property type="molecule type" value="Genomic_DNA"/>
</dbReference>
<name>A0A0F9AKK8_9ZZZZ</name>
<sequence>MKGSVNYNTGKFDFPGEDIFLSVGRKRYPATTMPSDHRCPVCGGKTYLEDADQYGCVRVRCLKDGPFTFQLG</sequence>
<proteinExistence type="predicted"/>
<evidence type="ECO:0000313" key="1">
    <source>
        <dbReference type="EMBL" id="KKK98830.1"/>
    </source>
</evidence>
<protein>
    <submittedName>
        <fullName evidence="1">Uncharacterized protein</fullName>
    </submittedName>
</protein>
<accession>A0A0F9AKK8</accession>
<dbReference type="AlphaFoldDB" id="A0A0F9AKK8"/>
<reference evidence="1" key="1">
    <citation type="journal article" date="2015" name="Nature">
        <title>Complex archaea that bridge the gap between prokaryotes and eukaryotes.</title>
        <authorList>
            <person name="Spang A."/>
            <person name="Saw J.H."/>
            <person name="Jorgensen S.L."/>
            <person name="Zaremba-Niedzwiedzka K."/>
            <person name="Martijn J."/>
            <person name="Lind A.E."/>
            <person name="van Eijk R."/>
            <person name="Schleper C."/>
            <person name="Guy L."/>
            <person name="Ettema T.J."/>
        </authorList>
    </citation>
    <scope>NUCLEOTIDE SEQUENCE</scope>
</reference>
<organism evidence="1">
    <name type="scientific">marine sediment metagenome</name>
    <dbReference type="NCBI Taxonomy" id="412755"/>
    <lineage>
        <taxon>unclassified sequences</taxon>
        <taxon>metagenomes</taxon>
        <taxon>ecological metagenomes</taxon>
    </lineage>
</organism>